<accession>X1MA23</accession>
<organism evidence="2">
    <name type="scientific">marine sediment metagenome</name>
    <dbReference type="NCBI Taxonomy" id="412755"/>
    <lineage>
        <taxon>unclassified sequences</taxon>
        <taxon>metagenomes</taxon>
        <taxon>ecological metagenomes</taxon>
    </lineage>
</organism>
<protein>
    <submittedName>
        <fullName evidence="2">Uncharacterized protein</fullName>
    </submittedName>
</protein>
<comment type="caution">
    <text evidence="2">The sequence shown here is derived from an EMBL/GenBank/DDBJ whole genome shotgun (WGS) entry which is preliminary data.</text>
</comment>
<gene>
    <name evidence="2" type="ORF">S06H3_24814</name>
</gene>
<proteinExistence type="predicted"/>
<keyword evidence="1" id="KW-0175">Coiled coil</keyword>
<dbReference type="EMBL" id="BARV01013982">
    <property type="protein sequence ID" value="GAI28138.1"/>
    <property type="molecule type" value="Genomic_DNA"/>
</dbReference>
<dbReference type="AlphaFoldDB" id="X1MA23"/>
<name>X1MA23_9ZZZZ</name>
<reference evidence="2" key="1">
    <citation type="journal article" date="2014" name="Front. Microbiol.">
        <title>High frequency of phylogenetically diverse reductive dehalogenase-homologous genes in deep subseafloor sedimentary metagenomes.</title>
        <authorList>
            <person name="Kawai M."/>
            <person name="Futagami T."/>
            <person name="Toyoda A."/>
            <person name="Takaki Y."/>
            <person name="Nishi S."/>
            <person name="Hori S."/>
            <person name="Arai W."/>
            <person name="Tsubouchi T."/>
            <person name="Morono Y."/>
            <person name="Uchiyama I."/>
            <person name="Ito T."/>
            <person name="Fujiyama A."/>
            <person name="Inagaki F."/>
            <person name="Takami H."/>
        </authorList>
    </citation>
    <scope>NUCLEOTIDE SEQUENCE</scope>
    <source>
        <strain evidence="2">Expedition CK06-06</strain>
    </source>
</reference>
<feature type="coiled-coil region" evidence="1">
    <location>
        <begin position="24"/>
        <end position="51"/>
    </location>
</feature>
<sequence>QVLADKIVYLIKNEQVRKRFGKTNRQIIQQRAEYEKEMAKIERIYRELNQGIETGNADQKPSN</sequence>
<evidence type="ECO:0000313" key="2">
    <source>
        <dbReference type="EMBL" id="GAI28138.1"/>
    </source>
</evidence>
<feature type="non-terminal residue" evidence="2">
    <location>
        <position position="1"/>
    </location>
</feature>
<evidence type="ECO:0000256" key="1">
    <source>
        <dbReference type="SAM" id="Coils"/>
    </source>
</evidence>